<dbReference type="PROSITE" id="PS51375">
    <property type="entry name" value="PPR"/>
    <property type="match status" value="1"/>
</dbReference>
<dbReference type="RefSeq" id="XP_021731708.1">
    <property type="nucleotide sequence ID" value="XM_021876016.1"/>
</dbReference>
<dbReference type="GO" id="GO:0045292">
    <property type="term" value="P:mRNA cis splicing, via spliceosome"/>
    <property type="evidence" value="ECO:0007669"/>
    <property type="project" value="TreeGrafter"/>
</dbReference>
<accession>A0A803LE18</accession>
<dbReference type="PANTHER" id="PTHR47539:SF1">
    <property type="entry name" value="PENTATRICOPEPTIDE REPEAT-CONTAINING PROTEIN OTP51, CHLOROPLASTIC"/>
    <property type="match status" value="1"/>
</dbReference>
<dbReference type="InterPro" id="IPR011990">
    <property type="entry name" value="TPR-like_helical_dom_sf"/>
</dbReference>
<dbReference type="GeneID" id="110698569"/>
<dbReference type="SMR" id="A0A803LE18"/>
<feature type="domain" description="Homing endonuclease LAGLIDADG" evidence="4">
    <location>
        <begin position="603"/>
        <end position="768"/>
    </location>
</feature>
<dbReference type="InterPro" id="IPR004860">
    <property type="entry name" value="LAGLIDADG_dom"/>
</dbReference>
<dbReference type="Proteomes" id="UP000596660">
    <property type="component" value="Unplaced"/>
</dbReference>
<feature type="repeat" description="PPR" evidence="2">
    <location>
        <begin position="537"/>
        <end position="571"/>
    </location>
</feature>
<protein>
    <recommendedName>
        <fullName evidence="4">Homing endonuclease LAGLIDADG domain-containing protein</fullName>
    </recommendedName>
</protein>
<dbReference type="Pfam" id="PF03161">
    <property type="entry name" value="LAGLIDADG_2"/>
    <property type="match status" value="1"/>
</dbReference>
<dbReference type="OMA" id="MESYAQR"/>
<dbReference type="SUPFAM" id="SSF55608">
    <property type="entry name" value="Homing endonucleases"/>
    <property type="match status" value="1"/>
</dbReference>
<dbReference type="Gramene" id="AUR62011424-RA">
    <property type="protein sequence ID" value="AUR62011424-RA:cds"/>
    <property type="gene ID" value="AUR62011424"/>
</dbReference>
<dbReference type="InterPro" id="IPR027434">
    <property type="entry name" value="Homing_endonucl"/>
</dbReference>
<gene>
    <name evidence="5" type="primary">LOC110698569</name>
</gene>
<evidence type="ECO:0000313" key="5">
    <source>
        <dbReference type="EnsemblPlants" id="AUR62011424-RA:cds"/>
    </source>
</evidence>
<dbReference type="InterPro" id="IPR052500">
    <property type="entry name" value="Chloro/Mito_RNA_Process"/>
</dbReference>
<dbReference type="Gene3D" id="3.10.28.10">
    <property type="entry name" value="Homing endonucleases"/>
    <property type="match status" value="2"/>
</dbReference>
<dbReference type="AlphaFoldDB" id="A0A803LE18"/>
<dbReference type="InterPro" id="IPR002885">
    <property type="entry name" value="PPR_rpt"/>
</dbReference>
<organism evidence="5 6">
    <name type="scientific">Chenopodium quinoa</name>
    <name type="common">Quinoa</name>
    <dbReference type="NCBI Taxonomy" id="63459"/>
    <lineage>
        <taxon>Eukaryota</taxon>
        <taxon>Viridiplantae</taxon>
        <taxon>Streptophyta</taxon>
        <taxon>Embryophyta</taxon>
        <taxon>Tracheophyta</taxon>
        <taxon>Spermatophyta</taxon>
        <taxon>Magnoliopsida</taxon>
        <taxon>eudicotyledons</taxon>
        <taxon>Gunneridae</taxon>
        <taxon>Pentapetalae</taxon>
        <taxon>Caryophyllales</taxon>
        <taxon>Chenopodiaceae</taxon>
        <taxon>Chenopodioideae</taxon>
        <taxon>Atripliceae</taxon>
        <taxon>Chenopodium</taxon>
    </lineage>
</organism>
<dbReference type="SUPFAM" id="SSF81901">
    <property type="entry name" value="HCP-like"/>
    <property type="match status" value="1"/>
</dbReference>
<dbReference type="GO" id="GO:0000373">
    <property type="term" value="P:Group II intron splicing"/>
    <property type="evidence" value="ECO:0007669"/>
    <property type="project" value="TreeGrafter"/>
</dbReference>
<reference evidence="5" key="1">
    <citation type="journal article" date="2017" name="Nature">
        <title>The genome of Chenopodium quinoa.</title>
        <authorList>
            <person name="Jarvis D.E."/>
            <person name="Ho Y.S."/>
            <person name="Lightfoot D.J."/>
            <person name="Schmoeckel S.M."/>
            <person name="Li B."/>
            <person name="Borm T.J.A."/>
            <person name="Ohyanagi H."/>
            <person name="Mineta K."/>
            <person name="Michell C.T."/>
            <person name="Saber N."/>
            <person name="Kharbatia N.M."/>
            <person name="Rupper R.R."/>
            <person name="Sharp A.R."/>
            <person name="Dally N."/>
            <person name="Boughton B.A."/>
            <person name="Woo Y.H."/>
            <person name="Gao G."/>
            <person name="Schijlen E.G.W.M."/>
            <person name="Guo X."/>
            <person name="Momin A.A."/>
            <person name="Negrao S."/>
            <person name="Al-Babili S."/>
            <person name="Gehring C."/>
            <person name="Roessner U."/>
            <person name="Jung C."/>
            <person name="Murphy K."/>
            <person name="Arold S.T."/>
            <person name="Gojobori T."/>
            <person name="van der Linden C.G."/>
            <person name="van Loo E.N."/>
            <person name="Jellen E.N."/>
            <person name="Maughan P.J."/>
            <person name="Tester M."/>
        </authorList>
    </citation>
    <scope>NUCLEOTIDE SEQUENCE [LARGE SCALE GENOMIC DNA]</scope>
    <source>
        <strain evidence="5">cv. PI 614886</strain>
    </source>
</reference>
<dbReference type="PANTHER" id="PTHR47539">
    <property type="entry name" value="PENTATRICOPEPTIDE REPEAT-CONTAINING PROTEIN OTP51, CHLOROPLASTIC"/>
    <property type="match status" value="1"/>
</dbReference>
<evidence type="ECO:0000256" key="3">
    <source>
        <dbReference type="SAM" id="MobiDB-lite"/>
    </source>
</evidence>
<dbReference type="GO" id="GO:0004519">
    <property type="term" value="F:endonuclease activity"/>
    <property type="evidence" value="ECO:0007669"/>
    <property type="project" value="InterPro"/>
</dbReference>
<name>A0A803LE18_CHEQI</name>
<evidence type="ECO:0000256" key="2">
    <source>
        <dbReference type="PROSITE-ProRule" id="PRU00708"/>
    </source>
</evidence>
<feature type="region of interest" description="Disordered" evidence="3">
    <location>
        <begin position="72"/>
        <end position="94"/>
    </location>
</feature>
<evidence type="ECO:0000313" key="6">
    <source>
        <dbReference type="Proteomes" id="UP000596660"/>
    </source>
</evidence>
<dbReference type="EnsemblPlants" id="AUR62011424-RA">
    <property type="protein sequence ID" value="AUR62011424-RA:cds"/>
    <property type="gene ID" value="AUR62011424"/>
</dbReference>
<sequence length="801" mass="92329">MLLVNLGKPQQLYPLSLLNSLPPPSIPKISTFSLPFFFLNPPSSSPQKKPLSLSSTSPPPCLKTTPLTPCATSPGTSVEHLVGKPETETETDNDVGVDSNEIELHNFDIEWDKNGGEMRKLDMQFESPVVEVTELEELPENWRRSKIAWLCKELPCQKRPTQIRLLAAQKKWMRQPDATYIAHHFLRIRLNDAAFSVYKWMIQQHWFRFDFALATKLADCIGRERKFAKCREIYDDIINQGRVPSESSFHILIVAYLSAPGEDCLKEACEIYYRMIHLGAYRPRLSLHNALFRALISKPASSAKPYLKQAEFIFHNLATCGLEIREEIYSGLLWLHSHQDIIDKERIFYLLKEMNLRKIPETKDTLLSILRACSKVGEVDEAEKTWLKLLHCDGGISPQAYMYKMGVYAEVGDPQKSLDIFREMQEQCGQINNVAYQKIIEIMCNSQEVQLAESLMKEFVGSGLKSLTASYVDLLNMYYKLSLHDKVEFTFLECLDKCRPNRAIYGIYLDSLVKTSNIEKAESIFNQMLENEAIGVSSRSCNSLLSGYLGCGDNAKAEKLYRFMRQKKYEVESSLMEKLEYLFTSTKFFFEKYVALKLTPEQREILVGLLLGGLQIEYAGEKKLHFVHFMFKDDSGIHTILKRHIYNEFHEWLQHSNGSTDDSDDIPSEYSTVPHTCFGFYAHQFWAEGKQSIPKLIHRWLTPRVLAYWFMYGGYTTPNGDILLKVRGSKDDVERVFKALKSKSLEFRIKRKGKVFWLGFMGSHTTSFWRLIEPYLLNDLQDFLKAHEQPSENITAEKSSI</sequence>
<dbReference type="Pfam" id="PF01535">
    <property type="entry name" value="PPR"/>
    <property type="match status" value="4"/>
</dbReference>
<dbReference type="NCBIfam" id="TIGR00756">
    <property type="entry name" value="PPR"/>
    <property type="match status" value="1"/>
</dbReference>
<reference evidence="5" key="2">
    <citation type="submission" date="2021-03" db="UniProtKB">
        <authorList>
            <consortium name="EnsemblPlants"/>
        </authorList>
    </citation>
    <scope>IDENTIFICATION</scope>
</reference>
<dbReference type="OrthoDB" id="2020589at2759"/>
<evidence type="ECO:0000256" key="1">
    <source>
        <dbReference type="ARBA" id="ARBA00022737"/>
    </source>
</evidence>
<dbReference type="KEGG" id="cqi:110698569"/>
<evidence type="ECO:0000259" key="4">
    <source>
        <dbReference type="Pfam" id="PF03161"/>
    </source>
</evidence>
<keyword evidence="1" id="KW-0677">Repeat</keyword>
<proteinExistence type="predicted"/>
<keyword evidence="6" id="KW-1185">Reference proteome</keyword>
<dbReference type="GO" id="GO:0048564">
    <property type="term" value="P:photosystem I assembly"/>
    <property type="evidence" value="ECO:0007669"/>
    <property type="project" value="TreeGrafter"/>
</dbReference>
<dbReference type="Gene3D" id="1.25.40.10">
    <property type="entry name" value="Tetratricopeptide repeat domain"/>
    <property type="match status" value="3"/>
</dbReference>